<organism evidence="2 3">
    <name type="scientific">Tetragonisca angustula</name>
    <dbReference type="NCBI Taxonomy" id="166442"/>
    <lineage>
        <taxon>Eukaryota</taxon>
        <taxon>Metazoa</taxon>
        <taxon>Ecdysozoa</taxon>
        <taxon>Arthropoda</taxon>
        <taxon>Hexapoda</taxon>
        <taxon>Insecta</taxon>
        <taxon>Pterygota</taxon>
        <taxon>Neoptera</taxon>
        <taxon>Endopterygota</taxon>
        <taxon>Hymenoptera</taxon>
        <taxon>Apocrita</taxon>
        <taxon>Aculeata</taxon>
        <taxon>Apoidea</taxon>
        <taxon>Anthophila</taxon>
        <taxon>Apidae</taxon>
        <taxon>Tetragonisca</taxon>
    </lineage>
</organism>
<dbReference type="EMBL" id="JAWNGG020000207">
    <property type="protein sequence ID" value="KAK9296665.1"/>
    <property type="molecule type" value="Genomic_DNA"/>
</dbReference>
<reference evidence="2 3" key="1">
    <citation type="submission" date="2024-05" db="EMBL/GenBank/DDBJ databases">
        <title>The nuclear and mitochondrial genome assemblies of Tetragonisca angustula (Apidae: Meliponini), a tiny yet remarkable pollinator in the Neotropics.</title>
        <authorList>
            <person name="Ferrari R."/>
            <person name="Ricardo P.C."/>
            <person name="Dias F.C."/>
            <person name="Araujo N.S."/>
            <person name="Soares D.O."/>
            <person name="Zhou Q.-S."/>
            <person name="Zhu C.-D."/>
            <person name="Coutinho L."/>
            <person name="Airas M.C."/>
            <person name="Batista T.M."/>
        </authorList>
    </citation>
    <scope>NUCLEOTIDE SEQUENCE [LARGE SCALE GENOMIC DNA]</scope>
    <source>
        <strain evidence="2">ASF017062</strain>
        <tissue evidence="2">Abdomen</tissue>
    </source>
</reference>
<comment type="caution">
    <text evidence="2">The sequence shown here is derived from an EMBL/GenBank/DDBJ whole genome shotgun (WGS) entry which is preliminary data.</text>
</comment>
<name>A0AAW0ZGI2_9HYME</name>
<evidence type="ECO:0000313" key="2">
    <source>
        <dbReference type="EMBL" id="KAK9296665.1"/>
    </source>
</evidence>
<dbReference type="AlphaFoldDB" id="A0AAW0ZGI2"/>
<keyword evidence="1" id="KW-0812">Transmembrane</keyword>
<protein>
    <submittedName>
        <fullName evidence="2">Uncharacterized protein</fullName>
    </submittedName>
</protein>
<accession>A0AAW0ZGI2</accession>
<keyword evidence="3" id="KW-1185">Reference proteome</keyword>
<dbReference type="Proteomes" id="UP001432146">
    <property type="component" value="Unassembled WGS sequence"/>
</dbReference>
<keyword evidence="1" id="KW-1133">Transmembrane helix</keyword>
<evidence type="ECO:0000313" key="3">
    <source>
        <dbReference type="Proteomes" id="UP001432146"/>
    </source>
</evidence>
<keyword evidence="1" id="KW-0472">Membrane</keyword>
<proteinExistence type="predicted"/>
<sequence>MVFWKTDATVRLVTIPRYLIKNEILPAWLLAGAEAAVVVAVAAYAYGNEDEDKIAFEYPFGSTGSQANLIKREFSLCES</sequence>
<evidence type="ECO:0000256" key="1">
    <source>
        <dbReference type="SAM" id="Phobius"/>
    </source>
</evidence>
<gene>
    <name evidence="2" type="ORF">QLX08_009389</name>
</gene>
<feature type="transmembrane region" description="Helical" evidence="1">
    <location>
        <begin position="27"/>
        <end position="46"/>
    </location>
</feature>